<sequence>MESKLSEVLRDALELRSGRKIRASIVFLILLPGCSSDSLRLGPEWAPLEWIRGTGLQAERRSTTIGKTVWVSSLDLWLKNYPEPYRTAILLHEQYHAVRQEADGLWSWLLDYATDPVFARDEEEAGWALQLGYLKEKGIPVDVERTIRSLRKYRHLADGTRLWSKERARTFAESMR</sequence>
<evidence type="ECO:0000313" key="1">
    <source>
        <dbReference type="EMBL" id="KKM86142.1"/>
    </source>
</evidence>
<proteinExistence type="predicted"/>
<reference evidence="1" key="1">
    <citation type="journal article" date="2015" name="Nature">
        <title>Complex archaea that bridge the gap between prokaryotes and eukaryotes.</title>
        <authorList>
            <person name="Spang A."/>
            <person name="Saw J.H."/>
            <person name="Jorgensen S.L."/>
            <person name="Zaremba-Niedzwiedzka K."/>
            <person name="Martijn J."/>
            <person name="Lind A.E."/>
            <person name="van Eijk R."/>
            <person name="Schleper C."/>
            <person name="Guy L."/>
            <person name="Ettema T.J."/>
        </authorList>
    </citation>
    <scope>NUCLEOTIDE SEQUENCE</scope>
</reference>
<comment type="caution">
    <text evidence="1">The sequence shown here is derived from an EMBL/GenBank/DDBJ whole genome shotgun (WGS) entry which is preliminary data.</text>
</comment>
<gene>
    <name evidence="1" type="ORF">LCGC14_1281970</name>
</gene>
<dbReference type="AlphaFoldDB" id="A0A0F9NY08"/>
<protein>
    <submittedName>
        <fullName evidence="1">Uncharacterized protein</fullName>
    </submittedName>
</protein>
<accession>A0A0F9NY08</accession>
<organism evidence="1">
    <name type="scientific">marine sediment metagenome</name>
    <dbReference type="NCBI Taxonomy" id="412755"/>
    <lineage>
        <taxon>unclassified sequences</taxon>
        <taxon>metagenomes</taxon>
        <taxon>ecological metagenomes</taxon>
    </lineage>
</organism>
<name>A0A0F9NY08_9ZZZZ</name>
<dbReference type="EMBL" id="LAZR01007299">
    <property type="protein sequence ID" value="KKM86142.1"/>
    <property type="molecule type" value="Genomic_DNA"/>
</dbReference>